<accession>A0A2T4TWG5</accession>
<dbReference type="SUPFAM" id="SSF143800">
    <property type="entry name" value="L28p-like"/>
    <property type="match status" value="1"/>
</dbReference>
<reference evidence="7 8" key="1">
    <citation type="submission" date="2017-09" db="EMBL/GenBank/DDBJ databases">
        <title>Bloom of a denitrifying methanotroph, Candidatus Methylomirabilis limnetica, in a deep stratified lake.</title>
        <authorList>
            <person name="Graf J.S."/>
            <person name="Marchant H.K."/>
            <person name="Tienken D."/>
            <person name="Hach P.F."/>
            <person name="Brand A."/>
            <person name="Schubert C.J."/>
            <person name="Kuypers M.M."/>
            <person name="Milucka J."/>
        </authorList>
    </citation>
    <scope>NUCLEOTIDE SEQUENCE [LARGE SCALE GENOMIC DNA]</scope>
    <source>
        <strain evidence="7 8">Zug</strain>
    </source>
</reference>
<evidence type="ECO:0000313" key="7">
    <source>
        <dbReference type="EMBL" id="PTL35450.1"/>
    </source>
</evidence>
<dbReference type="InterPro" id="IPR026569">
    <property type="entry name" value="Ribosomal_bL28"/>
</dbReference>
<dbReference type="InterPro" id="IPR037147">
    <property type="entry name" value="Ribosomal_bL28_sf"/>
</dbReference>
<dbReference type="Proteomes" id="UP000241436">
    <property type="component" value="Unassembled WGS sequence"/>
</dbReference>
<reference evidence="8" key="2">
    <citation type="journal article" date="2018" name="Environ. Microbiol.">
        <title>Bloom of a denitrifying methanotroph, 'Candidatus Methylomirabilis limnetica', in a deep stratified lake.</title>
        <authorList>
            <person name="Graf J.S."/>
            <person name="Mayr M.J."/>
            <person name="Marchant H.K."/>
            <person name="Tienken D."/>
            <person name="Hach P.F."/>
            <person name="Brand A."/>
            <person name="Schubert C.J."/>
            <person name="Kuypers M.M."/>
            <person name="Milucka J."/>
        </authorList>
    </citation>
    <scope>NUCLEOTIDE SEQUENCE [LARGE SCALE GENOMIC DNA]</scope>
    <source>
        <strain evidence="8">Zug</strain>
    </source>
</reference>
<protein>
    <recommendedName>
        <fullName evidence="4 5">Large ribosomal subunit protein bL28</fullName>
    </recommendedName>
</protein>
<dbReference type="AlphaFoldDB" id="A0A2T4TWG5"/>
<dbReference type="RefSeq" id="WP_107562908.1">
    <property type="nucleotide sequence ID" value="NZ_NVQC01000023.1"/>
</dbReference>
<keyword evidence="8" id="KW-1185">Reference proteome</keyword>
<dbReference type="Gene3D" id="2.30.170.40">
    <property type="entry name" value="Ribosomal protein L28/L24"/>
    <property type="match status" value="1"/>
</dbReference>
<dbReference type="EMBL" id="NVQC01000023">
    <property type="protein sequence ID" value="PTL35450.1"/>
    <property type="molecule type" value="Genomic_DNA"/>
</dbReference>
<evidence type="ECO:0000256" key="6">
    <source>
        <dbReference type="SAM" id="MobiDB-lite"/>
    </source>
</evidence>
<gene>
    <name evidence="5 7" type="primary">rpmB</name>
    <name evidence="7" type="ORF">CLG94_09260</name>
</gene>
<dbReference type="Pfam" id="PF00830">
    <property type="entry name" value="Ribosomal_L28"/>
    <property type="match status" value="1"/>
</dbReference>
<evidence type="ECO:0000256" key="2">
    <source>
        <dbReference type="ARBA" id="ARBA00022980"/>
    </source>
</evidence>
<evidence type="ECO:0000256" key="1">
    <source>
        <dbReference type="ARBA" id="ARBA00008760"/>
    </source>
</evidence>
<evidence type="ECO:0000256" key="5">
    <source>
        <dbReference type="HAMAP-Rule" id="MF_00373"/>
    </source>
</evidence>
<dbReference type="PANTHER" id="PTHR39080:SF1">
    <property type="entry name" value="LARGE RIBOSOMAL SUBUNIT PROTEIN BL28A"/>
    <property type="match status" value="1"/>
</dbReference>
<feature type="region of interest" description="Disordered" evidence="6">
    <location>
        <begin position="1"/>
        <end position="32"/>
    </location>
</feature>
<sequence>MPSTHPSQCEICGRGPRVSSQVSHAHNVSKRRQQINVARHHVVMNGTQRHMAVCTRCLRSGLVQKAGPQQGSVR</sequence>
<organism evidence="7 8">
    <name type="scientific">Candidatus Methylomirabilis limnetica</name>
    <dbReference type="NCBI Taxonomy" id="2033718"/>
    <lineage>
        <taxon>Bacteria</taxon>
        <taxon>Candidatus Methylomirabilota</taxon>
        <taxon>Candidatus Methylomirabilia</taxon>
        <taxon>Candidatus Methylomirabilales</taxon>
        <taxon>Candidatus Methylomirabilaceae</taxon>
        <taxon>Candidatus Methylomirabilis</taxon>
    </lineage>
</organism>
<dbReference type="HAMAP" id="MF_00373">
    <property type="entry name" value="Ribosomal_bL28"/>
    <property type="match status" value="1"/>
</dbReference>
<proteinExistence type="inferred from homology"/>
<dbReference type="GO" id="GO:0005840">
    <property type="term" value="C:ribosome"/>
    <property type="evidence" value="ECO:0007669"/>
    <property type="project" value="UniProtKB-KW"/>
</dbReference>
<dbReference type="NCBIfam" id="TIGR00009">
    <property type="entry name" value="L28"/>
    <property type="match status" value="1"/>
</dbReference>
<dbReference type="OrthoDB" id="9805609at2"/>
<dbReference type="PANTHER" id="PTHR39080">
    <property type="entry name" value="50S RIBOSOMAL PROTEIN L28"/>
    <property type="match status" value="1"/>
</dbReference>
<dbReference type="GO" id="GO:1990904">
    <property type="term" value="C:ribonucleoprotein complex"/>
    <property type="evidence" value="ECO:0007669"/>
    <property type="project" value="UniProtKB-KW"/>
</dbReference>
<evidence type="ECO:0000313" key="8">
    <source>
        <dbReference type="Proteomes" id="UP000241436"/>
    </source>
</evidence>
<keyword evidence="3 5" id="KW-0687">Ribonucleoprotein</keyword>
<name>A0A2T4TWG5_9BACT</name>
<evidence type="ECO:0000256" key="4">
    <source>
        <dbReference type="ARBA" id="ARBA00035174"/>
    </source>
</evidence>
<evidence type="ECO:0000256" key="3">
    <source>
        <dbReference type="ARBA" id="ARBA00023274"/>
    </source>
</evidence>
<dbReference type="InterPro" id="IPR050096">
    <property type="entry name" value="Bacterial_rp_bL28"/>
</dbReference>
<comment type="similarity">
    <text evidence="1 5">Belongs to the bacterial ribosomal protein bL28 family.</text>
</comment>
<keyword evidence="2 5" id="KW-0689">Ribosomal protein</keyword>
<dbReference type="GO" id="GO:0003735">
    <property type="term" value="F:structural constituent of ribosome"/>
    <property type="evidence" value="ECO:0007669"/>
    <property type="project" value="InterPro"/>
</dbReference>
<dbReference type="InterPro" id="IPR034704">
    <property type="entry name" value="Ribosomal_bL28/bL31-like_sf"/>
</dbReference>
<comment type="caution">
    <text evidence="7">The sequence shown here is derived from an EMBL/GenBank/DDBJ whole genome shotgun (WGS) entry which is preliminary data.</text>
</comment>
<dbReference type="InterPro" id="IPR001383">
    <property type="entry name" value="Ribosomal_bL28_bact-type"/>
</dbReference>
<dbReference type="GO" id="GO:0006412">
    <property type="term" value="P:translation"/>
    <property type="evidence" value="ECO:0007669"/>
    <property type="project" value="UniProtKB-UniRule"/>
</dbReference>